<dbReference type="NCBIfam" id="TIGR02432">
    <property type="entry name" value="lysidine_TilS_N"/>
    <property type="match status" value="1"/>
</dbReference>
<dbReference type="GO" id="GO:0005524">
    <property type="term" value="F:ATP binding"/>
    <property type="evidence" value="ECO:0007669"/>
    <property type="project" value="UniProtKB-UniRule"/>
</dbReference>
<keyword evidence="2 6" id="KW-0819">tRNA processing</keyword>
<comment type="function">
    <text evidence="6">Ligates lysine onto the cytidine present at position 34 of the AUA codon-specific tRNA(Ile) that contains the anticodon CAU, in an ATP-dependent manner. Cytidine is converted to lysidine, thus changing the amino acid specificity of the tRNA from methionine to isoleucine.</text>
</comment>
<dbReference type="GO" id="GO:0006400">
    <property type="term" value="P:tRNA modification"/>
    <property type="evidence" value="ECO:0007669"/>
    <property type="project" value="UniProtKB-UniRule"/>
</dbReference>
<dbReference type="SUPFAM" id="SSF52402">
    <property type="entry name" value="Adenine nucleotide alpha hydrolases-like"/>
    <property type="match status" value="1"/>
</dbReference>
<reference evidence="8 9" key="1">
    <citation type="submission" date="2016-10" db="EMBL/GenBank/DDBJ databases">
        <authorList>
            <person name="de Groot N.N."/>
        </authorList>
    </citation>
    <scope>NUCLEOTIDE SEQUENCE [LARGE SCALE GENOMIC DNA]</scope>
    <source>
        <strain evidence="8 9">CGMCC 1.10267</strain>
    </source>
</reference>
<evidence type="ECO:0000259" key="7">
    <source>
        <dbReference type="Pfam" id="PF01171"/>
    </source>
</evidence>
<organism evidence="8 9">
    <name type="scientific">Pelagibacterium luteolum</name>
    <dbReference type="NCBI Taxonomy" id="440168"/>
    <lineage>
        <taxon>Bacteria</taxon>
        <taxon>Pseudomonadati</taxon>
        <taxon>Pseudomonadota</taxon>
        <taxon>Alphaproteobacteria</taxon>
        <taxon>Hyphomicrobiales</taxon>
        <taxon>Devosiaceae</taxon>
        <taxon>Pelagibacterium</taxon>
    </lineage>
</organism>
<dbReference type="AlphaFoldDB" id="A0A1G7ZD03"/>
<dbReference type="OrthoDB" id="9807403at2"/>
<keyword evidence="1 6" id="KW-0436">Ligase</keyword>
<comment type="domain">
    <text evidence="6">The N-terminal region contains the highly conserved SGGXDS motif, predicted to be a P-loop motif involved in ATP binding.</text>
</comment>
<dbReference type="InterPro" id="IPR012094">
    <property type="entry name" value="tRNA_Ile_lys_synt"/>
</dbReference>
<sequence length="419" mass="44737">MLTDPGDPLSGLDPARLFASIADEKTIGLAVSGGADSLALMLLVAGWAERPRAIVYTLDHALRPEAAAEAAMVVSLADQLGLEARCLRWTGEKPSSGKQEAARTARYRLLGEAMTADGATVLLTAHHQRDQAETVLMRLAHGSGISGLGSMTVRAEVMGVSIVRPLLEVAPETLAAIVARAGLMPANDPSNADPTYERTRWRQALPGLAALGLTDARLAQFASRLRRMDALADSATDGFLSQHARIDRLGVVHLSRTPFADAQPELAIRALTRAIETVSGQPCAALGQVERLYDALLSDRATPETLSGAVVHPRDDGLLVYREIGRMPVLQQALIAGREIIFDNRFTIMSARPGLMVSPGQGWTRERFKAWAGDALDVPVAALAACPIVTAEDGRVVAIGAWVKGDDIAIHVRPLTDRR</sequence>
<proteinExistence type="inferred from homology"/>
<keyword evidence="3 6" id="KW-0547">Nucleotide-binding</keyword>
<evidence type="ECO:0000256" key="4">
    <source>
        <dbReference type="ARBA" id="ARBA00022840"/>
    </source>
</evidence>
<dbReference type="CDD" id="cd01992">
    <property type="entry name" value="TilS_N"/>
    <property type="match status" value="1"/>
</dbReference>
<keyword evidence="6" id="KW-0963">Cytoplasm</keyword>
<evidence type="ECO:0000256" key="2">
    <source>
        <dbReference type="ARBA" id="ARBA00022694"/>
    </source>
</evidence>
<keyword evidence="4 6" id="KW-0067">ATP-binding</keyword>
<dbReference type="InterPro" id="IPR012795">
    <property type="entry name" value="tRNA_Ile_lys_synt_N"/>
</dbReference>
<keyword evidence="9" id="KW-1185">Reference proteome</keyword>
<dbReference type="EC" id="6.3.4.19" evidence="6"/>
<evidence type="ECO:0000256" key="5">
    <source>
        <dbReference type="ARBA" id="ARBA00048539"/>
    </source>
</evidence>
<dbReference type="InterPro" id="IPR011063">
    <property type="entry name" value="TilS/TtcA_N"/>
</dbReference>
<dbReference type="Proteomes" id="UP000199495">
    <property type="component" value="Unassembled WGS sequence"/>
</dbReference>
<dbReference type="STRING" id="440168.SAMN04487974_11932"/>
<feature type="binding site" evidence="6">
    <location>
        <begin position="32"/>
        <end position="37"/>
    </location>
    <ligand>
        <name>ATP</name>
        <dbReference type="ChEBI" id="CHEBI:30616"/>
    </ligand>
</feature>
<dbReference type="HAMAP" id="MF_01161">
    <property type="entry name" value="tRNA_Ile_lys_synt"/>
    <property type="match status" value="1"/>
</dbReference>
<dbReference type="Pfam" id="PF01171">
    <property type="entry name" value="ATP_bind_3"/>
    <property type="match status" value="1"/>
</dbReference>
<comment type="catalytic activity">
    <reaction evidence="5 6">
        <text>cytidine(34) in tRNA(Ile2) + L-lysine + ATP = lysidine(34) in tRNA(Ile2) + AMP + diphosphate + H(+)</text>
        <dbReference type="Rhea" id="RHEA:43744"/>
        <dbReference type="Rhea" id="RHEA-COMP:10625"/>
        <dbReference type="Rhea" id="RHEA-COMP:10670"/>
        <dbReference type="ChEBI" id="CHEBI:15378"/>
        <dbReference type="ChEBI" id="CHEBI:30616"/>
        <dbReference type="ChEBI" id="CHEBI:32551"/>
        <dbReference type="ChEBI" id="CHEBI:33019"/>
        <dbReference type="ChEBI" id="CHEBI:82748"/>
        <dbReference type="ChEBI" id="CHEBI:83665"/>
        <dbReference type="ChEBI" id="CHEBI:456215"/>
        <dbReference type="EC" id="6.3.4.19"/>
    </reaction>
</comment>
<dbReference type="PANTHER" id="PTHR43033">
    <property type="entry name" value="TRNA(ILE)-LYSIDINE SYNTHASE-RELATED"/>
    <property type="match status" value="1"/>
</dbReference>
<dbReference type="GO" id="GO:0005737">
    <property type="term" value="C:cytoplasm"/>
    <property type="evidence" value="ECO:0007669"/>
    <property type="project" value="UniProtKB-SubCell"/>
</dbReference>
<evidence type="ECO:0000256" key="1">
    <source>
        <dbReference type="ARBA" id="ARBA00022598"/>
    </source>
</evidence>
<comment type="similarity">
    <text evidence="6">Belongs to the tRNA(Ile)-lysidine synthase family.</text>
</comment>
<accession>A0A1G7ZD03</accession>
<evidence type="ECO:0000313" key="8">
    <source>
        <dbReference type="EMBL" id="SDH06622.1"/>
    </source>
</evidence>
<evidence type="ECO:0000256" key="6">
    <source>
        <dbReference type="HAMAP-Rule" id="MF_01161"/>
    </source>
</evidence>
<evidence type="ECO:0000256" key="3">
    <source>
        <dbReference type="ARBA" id="ARBA00022741"/>
    </source>
</evidence>
<dbReference type="Gene3D" id="3.40.50.620">
    <property type="entry name" value="HUPs"/>
    <property type="match status" value="1"/>
</dbReference>
<name>A0A1G7ZD03_9HYPH</name>
<protein>
    <recommendedName>
        <fullName evidence="6">tRNA(Ile)-lysidine synthase</fullName>
        <ecNumber evidence="6">6.3.4.19</ecNumber>
    </recommendedName>
    <alternativeName>
        <fullName evidence="6">tRNA(Ile)-2-lysyl-cytidine synthase</fullName>
    </alternativeName>
    <alternativeName>
        <fullName evidence="6">tRNA(Ile)-lysidine synthetase</fullName>
    </alternativeName>
</protein>
<evidence type="ECO:0000313" key="9">
    <source>
        <dbReference type="Proteomes" id="UP000199495"/>
    </source>
</evidence>
<dbReference type="EMBL" id="FNCS01000019">
    <property type="protein sequence ID" value="SDH06622.1"/>
    <property type="molecule type" value="Genomic_DNA"/>
</dbReference>
<feature type="domain" description="tRNA(Ile)-lysidine/2-thiocytidine synthase N-terminal" evidence="7">
    <location>
        <begin position="27"/>
        <end position="203"/>
    </location>
</feature>
<dbReference type="PANTHER" id="PTHR43033:SF5">
    <property type="entry name" value="TRNA(ILE)-LYSIDINE SYNTHETASE"/>
    <property type="match status" value="1"/>
</dbReference>
<gene>
    <name evidence="6" type="primary">tilS</name>
    <name evidence="8" type="ORF">SAMN04487974_11932</name>
</gene>
<dbReference type="RefSeq" id="WP_090598780.1">
    <property type="nucleotide sequence ID" value="NZ_FNCS01000019.1"/>
</dbReference>
<dbReference type="InterPro" id="IPR014729">
    <property type="entry name" value="Rossmann-like_a/b/a_fold"/>
</dbReference>
<dbReference type="GO" id="GO:0032267">
    <property type="term" value="F:tRNA(Ile)-lysidine synthase activity"/>
    <property type="evidence" value="ECO:0007669"/>
    <property type="project" value="UniProtKB-EC"/>
</dbReference>
<comment type="subcellular location">
    <subcellularLocation>
        <location evidence="6">Cytoplasm</location>
    </subcellularLocation>
</comment>